<feature type="domain" description="Shedu protein SduA C-terminal" evidence="1">
    <location>
        <begin position="22"/>
        <end position="172"/>
    </location>
</feature>
<protein>
    <submittedName>
        <fullName evidence="2">DUF4263 domain-containing protein</fullName>
    </submittedName>
</protein>
<dbReference type="EMBL" id="SFBE01000037">
    <property type="protein sequence ID" value="TRU54254.1"/>
    <property type="molecule type" value="Genomic_DNA"/>
</dbReference>
<evidence type="ECO:0000313" key="2">
    <source>
        <dbReference type="EMBL" id="TRU54254.1"/>
    </source>
</evidence>
<evidence type="ECO:0000313" key="3">
    <source>
        <dbReference type="Proteomes" id="UP000316958"/>
    </source>
</evidence>
<dbReference type="Pfam" id="PF14082">
    <property type="entry name" value="SduA_C"/>
    <property type="match status" value="1"/>
</dbReference>
<dbReference type="AlphaFoldDB" id="A0A552G5K4"/>
<dbReference type="Proteomes" id="UP000316958">
    <property type="component" value="Unassembled WGS sequence"/>
</dbReference>
<comment type="caution">
    <text evidence="2">The sequence shown here is derived from an EMBL/GenBank/DDBJ whole genome shotgun (WGS) entry which is preliminary data.</text>
</comment>
<organism evidence="2 3">
    <name type="scientific">Microcystis aeruginosa Ma_QC_Ch_20071001_S25D</name>
    <dbReference type="NCBI Taxonomy" id="2486250"/>
    <lineage>
        <taxon>Bacteria</taxon>
        <taxon>Bacillati</taxon>
        <taxon>Cyanobacteriota</taxon>
        <taxon>Cyanophyceae</taxon>
        <taxon>Oscillatoriophycideae</taxon>
        <taxon>Chroococcales</taxon>
        <taxon>Microcystaceae</taxon>
        <taxon>Microcystis</taxon>
    </lineage>
</organism>
<gene>
    <name evidence="2" type="ORF">EWV57_02205</name>
</gene>
<reference evidence="2 3" key="1">
    <citation type="submission" date="2019-01" db="EMBL/GenBank/DDBJ databases">
        <title>Coherence of Microcystis species and biogeography revealed through population genomics.</title>
        <authorList>
            <person name="Perez-Carrascal O.M."/>
            <person name="Terrat Y."/>
            <person name="Giani A."/>
            <person name="Fortin N."/>
            <person name="Tromas N."/>
            <person name="Shapiro B.J."/>
        </authorList>
    </citation>
    <scope>NUCLEOTIDE SEQUENCE [LARGE SCALE GENOMIC DNA]</scope>
    <source>
        <strain evidence="2">Ma_QC_Ch_20071001_S25D</strain>
    </source>
</reference>
<sequence>MLIKSLKELHESLLALVEAPNQKEEHYQKWFENNRMIFSVLGFSEEIPHPCSINIEGEAYIPDFLARDCSGSWFVFELKRPDIKVHTQKNRRRTFYRDFESYISQCNEYSLFFEETDNRNFMKTKYGITVQRQVHSILVASRDDSLDKHWVHDEIVRNRNSRITLLTFDDILSSIENQIRLQESPLLHLQGVSGAVLFSHFDPITTPQDQYLLDFGSDPMNKVSVGFNANSVFVDITIKGKCVSTRRPFLFVLGNKPNLLYFRVGLSDLCTHISLSMNGTESIDRVFDPMHIKTESIHNIVFGSDVMMKTPASSIMYEVIVYACILDHKEKEQLLSYFNQRYQYYLSPLAIHPLPGILFDGLKSLYTPGHPFSTDKKISGKSILSNKMLGWYDAAGGNLTLSDGSTPLPAPYLAQPKAMPPYSSN</sequence>
<name>A0A552G5K4_MICAE</name>
<proteinExistence type="predicted"/>
<accession>A0A552G5K4</accession>
<dbReference type="InterPro" id="IPR025359">
    <property type="entry name" value="SduA_C"/>
</dbReference>
<evidence type="ECO:0000259" key="1">
    <source>
        <dbReference type="Pfam" id="PF14082"/>
    </source>
</evidence>